<dbReference type="SUPFAM" id="SSF50952">
    <property type="entry name" value="Soluble quinoprotein glucose dehydrogenase"/>
    <property type="match status" value="1"/>
</dbReference>
<sequence>MGKNILSTRLFLLVFLLFTAAGCSKMKTMMKTKQRAIALERTVSASDVQVPPGYKVEAVATSLTFPSGVTFDEQGNVYFIEAGYSYIDVFKKPRLAQLMPNGETRTIAEGEDNGPWNGVTYKNGNFYIAEGNIKQGGRILRISKDGQMTAIVENLPRFGDHQTNGPVIGNDGYIYFGQGTTTNSAVVGKDNYLMGWLANNEQLHDIPCEDIILSGKNFTTPNILSGEGDDMTTTGAYVPYGTATKPGQVIKGRVPCTGAIMRVRETGGPVELVAWGFRNPYGMAFSPDGRLFITENSYDARGTRPIVTQGDHLWEVKQGAWYGWPDFEGGVPLNSDKYKRPGEEAPAPLLQQHPSTPPQPAAVLGIHSSSNGIAFSNDAFAFAGQAFIAQFGDMTPTTGTTNQPTGFKVVRVDVNTGQVTDFATNKKPGPSTAHQNDGGLERPLGIGFSPDGRSMYIADFGIMTVSPMGPTPQEGTGVIWKITKQ</sequence>
<evidence type="ECO:0000313" key="3">
    <source>
        <dbReference type="EMBL" id="MFD2515795.1"/>
    </source>
</evidence>
<dbReference type="EMBL" id="JBHULU010000022">
    <property type="protein sequence ID" value="MFD2515795.1"/>
    <property type="molecule type" value="Genomic_DNA"/>
</dbReference>
<evidence type="ECO:0000313" key="4">
    <source>
        <dbReference type="Proteomes" id="UP001597544"/>
    </source>
</evidence>
<evidence type="ECO:0000256" key="1">
    <source>
        <dbReference type="SAM" id="MobiDB-lite"/>
    </source>
</evidence>
<dbReference type="PANTHER" id="PTHR33546">
    <property type="entry name" value="LARGE, MULTIFUNCTIONAL SECRETED PROTEIN-RELATED"/>
    <property type="match status" value="1"/>
</dbReference>
<dbReference type="Gene3D" id="2.120.10.30">
    <property type="entry name" value="TolB, C-terminal domain"/>
    <property type="match status" value="1"/>
</dbReference>
<dbReference type="RefSeq" id="WP_377511310.1">
    <property type="nucleotide sequence ID" value="NZ_JBHULU010000022.1"/>
</dbReference>
<dbReference type="InterPro" id="IPR012938">
    <property type="entry name" value="Glc/Sorbosone_DH"/>
</dbReference>
<dbReference type="PROSITE" id="PS51257">
    <property type="entry name" value="PROKAR_LIPOPROTEIN"/>
    <property type="match status" value="1"/>
</dbReference>
<reference evidence="4" key="1">
    <citation type="journal article" date="2019" name="Int. J. Syst. Evol. Microbiol.">
        <title>The Global Catalogue of Microorganisms (GCM) 10K type strain sequencing project: providing services to taxonomists for standard genome sequencing and annotation.</title>
        <authorList>
            <consortium name="The Broad Institute Genomics Platform"/>
            <consortium name="The Broad Institute Genome Sequencing Center for Infectious Disease"/>
            <person name="Wu L."/>
            <person name="Ma J."/>
        </authorList>
    </citation>
    <scope>NUCLEOTIDE SEQUENCE [LARGE SCALE GENOMIC DNA]</scope>
    <source>
        <strain evidence="4">KCTC 42498</strain>
    </source>
</reference>
<name>A0ABW5IUR2_9BACT</name>
<evidence type="ECO:0000259" key="2">
    <source>
        <dbReference type="Pfam" id="PF07995"/>
    </source>
</evidence>
<dbReference type="InterPro" id="IPR011042">
    <property type="entry name" value="6-blade_b-propeller_TolB-like"/>
</dbReference>
<feature type="region of interest" description="Disordered" evidence="1">
    <location>
        <begin position="334"/>
        <end position="358"/>
    </location>
</feature>
<protein>
    <submittedName>
        <fullName evidence="3">PQQ-dependent sugar dehydrogenase</fullName>
    </submittedName>
</protein>
<comment type="caution">
    <text evidence="3">The sequence shown here is derived from an EMBL/GenBank/DDBJ whole genome shotgun (WGS) entry which is preliminary data.</text>
</comment>
<dbReference type="Proteomes" id="UP001597544">
    <property type="component" value="Unassembled WGS sequence"/>
</dbReference>
<organism evidence="3 4">
    <name type="scientific">Pontibacter locisalis</name>
    <dbReference type="NCBI Taxonomy" id="1719035"/>
    <lineage>
        <taxon>Bacteria</taxon>
        <taxon>Pseudomonadati</taxon>
        <taxon>Bacteroidota</taxon>
        <taxon>Cytophagia</taxon>
        <taxon>Cytophagales</taxon>
        <taxon>Hymenobacteraceae</taxon>
        <taxon>Pontibacter</taxon>
    </lineage>
</organism>
<proteinExistence type="predicted"/>
<dbReference type="PANTHER" id="PTHR33546:SF1">
    <property type="entry name" value="LARGE, MULTIFUNCTIONAL SECRETED PROTEIN"/>
    <property type="match status" value="1"/>
</dbReference>
<accession>A0ABW5IUR2</accession>
<gene>
    <name evidence="3" type="ORF">ACFSRY_18125</name>
</gene>
<keyword evidence="4" id="KW-1185">Reference proteome</keyword>
<feature type="region of interest" description="Disordered" evidence="1">
    <location>
        <begin position="423"/>
        <end position="442"/>
    </location>
</feature>
<feature type="domain" description="Glucose/Sorbosone dehydrogenase" evidence="2">
    <location>
        <begin position="269"/>
        <end position="359"/>
    </location>
</feature>
<dbReference type="InterPro" id="IPR011041">
    <property type="entry name" value="Quinoprot_gluc/sorb_DH_b-prop"/>
</dbReference>
<dbReference type="Pfam" id="PF07995">
    <property type="entry name" value="GSDH"/>
    <property type="match status" value="1"/>
</dbReference>